<dbReference type="InterPro" id="IPR052709">
    <property type="entry name" value="Transposase-MT_Hybrid"/>
</dbReference>
<name>A0A0J7KEJ0_LASNI</name>
<dbReference type="EMBL" id="LBMM01008849">
    <property type="protein sequence ID" value="KMQ88586.1"/>
    <property type="molecule type" value="Genomic_DNA"/>
</dbReference>
<dbReference type="GO" id="GO:0042800">
    <property type="term" value="F:histone H3K4 methyltransferase activity"/>
    <property type="evidence" value="ECO:0007669"/>
    <property type="project" value="TreeGrafter"/>
</dbReference>
<dbReference type="Pfam" id="PF17906">
    <property type="entry name" value="HTH_48"/>
    <property type="match status" value="1"/>
</dbReference>
<protein>
    <submittedName>
        <fullName evidence="2">Mariner mos1 transposase</fullName>
    </submittedName>
</protein>
<proteinExistence type="predicted"/>
<dbReference type="Gene3D" id="1.10.10.1450">
    <property type="match status" value="1"/>
</dbReference>
<reference evidence="2 3" key="1">
    <citation type="submission" date="2015-04" db="EMBL/GenBank/DDBJ databases">
        <title>Lasius niger genome sequencing.</title>
        <authorList>
            <person name="Konorov E.A."/>
            <person name="Nikitin M.A."/>
            <person name="Kirill M.V."/>
            <person name="Chang P."/>
        </authorList>
    </citation>
    <scope>NUCLEOTIDE SEQUENCE [LARGE SCALE GENOMIC DNA]</scope>
    <source>
        <tissue evidence="2">Whole</tissue>
    </source>
</reference>
<dbReference type="GO" id="GO:0005634">
    <property type="term" value="C:nucleus"/>
    <property type="evidence" value="ECO:0007669"/>
    <property type="project" value="TreeGrafter"/>
</dbReference>
<dbReference type="GO" id="GO:0000793">
    <property type="term" value="C:condensed chromosome"/>
    <property type="evidence" value="ECO:0007669"/>
    <property type="project" value="TreeGrafter"/>
</dbReference>
<dbReference type="GO" id="GO:0006303">
    <property type="term" value="P:double-strand break repair via nonhomologous end joining"/>
    <property type="evidence" value="ECO:0007669"/>
    <property type="project" value="TreeGrafter"/>
</dbReference>
<dbReference type="PaxDb" id="67767-A0A0J7KEJ0"/>
<dbReference type="GO" id="GO:0035861">
    <property type="term" value="C:site of double-strand break"/>
    <property type="evidence" value="ECO:0007669"/>
    <property type="project" value="TreeGrafter"/>
</dbReference>
<dbReference type="STRING" id="67767.A0A0J7KEJ0"/>
<dbReference type="PANTHER" id="PTHR46060">
    <property type="entry name" value="MARINER MOS1 TRANSPOSASE-LIKE PROTEIN"/>
    <property type="match status" value="1"/>
</dbReference>
<dbReference type="GO" id="GO:0044774">
    <property type="term" value="P:mitotic DNA integrity checkpoint signaling"/>
    <property type="evidence" value="ECO:0007669"/>
    <property type="project" value="TreeGrafter"/>
</dbReference>
<dbReference type="GO" id="GO:0000014">
    <property type="term" value="F:single-stranded DNA endodeoxyribonuclease activity"/>
    <property type="evidence" value="ECO:0007669"/>
    <property type="project" value="TreeGrafter"/>
</dbReference>
<organism evidence="2 3">
    <name type="scientific">Lasius niger</name>
    <name type="common">Black garden ant</name>
    <dbReference type="NCBI Taxonomy" id="67767"/>
    <lineage>
        <taxon>Eukaryota</taxon>
        <taxon>Metazoa</taxon>
        <taxon>Ecdysozoa</taxon>
        <taxon>Arthropoda</taxon>
        <taxon>Hexapoda</taxon>
        <taxon>Insecta</taxon>
        <taxon>Pterygota</taxon>
        <taxon>Neoptera</taxon>
        <taxon>Endopterygota</taxon>
        <taxon>Hymenoptera</taxon>
        <taxon>Apocrita</taxon>
        <taxon>Aculeata</taxon>
        <taxon>Formicoidea</taxon>
        <taxon>Formicidae</taxon>
        <taxon>Formicinae</taxon>
        <taxon>Lasius</taxon>
        <taxon>Lasius</taxon>
    </lineage>
</organism>
<feature type="domain" description="Mos1 transposase HTH" evidence="1">
    <location>
        <begin position="5"/>
        <end position="54"/>
    </location>
</feature>
<dbReference type="Gene3D" id="1.10.10.10">
    <property type="entry name" value="Winged helix-like DNA-binding domain superfamily/Winged helix DNA-binding domain"/>
    <property type="match status" value="1"/>
</dbReference>
<keyword evidence="3" id="KW-1185">Reference proteome</keyword>
<dbReference type="GO" id="GO:0003697">
    <property type="term" value="F:single-stranded DNA binding"/>
    <property type="evidence" value="ECO:0007669"/>
    <property type="project" value="TreeGrafter"/>
</dbReference>
<dbReference type="GO" id="GO:0044547">
    <property type="term" value="F:DNA topoisomerase binding"/>
    <property type="evidence" value="ECO:0007669"/>
    <property type="project" value="TreeGrafter"/>
</dbReference>
<dbReference type="GO" id="GO:0031297">
    <property type="term" value="P:replication fork processing"/>
    <property type="evidence" value="ECO:0007669"/>
    <property type="project" value="TreeGrafter"/>
</dbReference>
<evidence type="ECO:0000313" key="2">
    <source>
        <dbReference type="EMBL" id="KMQ88586.1"/>
    </source>
</evidence>
<dbReference type="Proteomes" id="UP000036403">
    <property type="component" value="Unassembled WGS sequence"/>
</dbReference>
<dbReference type="InterPro" id="IPR041426">
    <property type="entry name" value="Mos1_HTH"/>
</dbReference>
<dbReference type="PANTHER" id="PTHR46060:SF2">
    <property type="entry name" value="HISTONE-LYSINE N-METHYLTRANSFERASE SETMAR"/>
    <property type="match status" value="1"/>
</dbReference>
<dbReference type="Pfam" id="PF13412">
    <property type="entry name" value="HTH_24"/>
    <property type="match status" value="1"/>
</dbReference>
<dbReference type="GO" id="GO:0003690">
    <property type="term" value="F:double-stranded DNA binding"/>
    <property type="evidence" value="ECO:0007669"/>
    <property type="project" value="TreeGrafter"/>
</dbReference>
<dbReference type="GO" id="GO:0046975">
    <property type="term" value="F:histone H3K36 methyltransferase activity"/>
    <property type="evidence" value="ECO:0007669"/>
    <property type="project" value="TreeGrafter"/>
</dbReference>
<dbReference type="InterPro" id="IPR036388">
    <property type="entry name" value="WH-like_DNA-bd_sf"/>
</dbReference>
<dbReference type="GO" id="GO:0000729">
    <property type="term" value="P:DNA double-strand break processing"/>
    <property type="evidence" value="ECO:0007669"/>
    <property type="project" value="TreeGrafter"/>
</dbReference>
<evidence type="ECO:0000313" key="3">
    <source>
        <dbReference type="Proteomes" id="UP000036403"/>
    </source>
</evidence>
<dbReference type="GO" id="GO:0015074">
    <property type="term" value="P:DNA integration"/>
    <property type="evidence" value="ECO:0007669"/>
    <property type="project" value="TreeGrafter"/>
</dbReference>
<evidence type="ECO:0000259" key="1">
    <source>
        <dbReference type="Pfam" id="PF17906"/>
    </source>
</evidence>
<comment type="caution">
    <text evidence="2">The sequence shown here is derived from an EMBL/GenBank/DDBJ whole genome shotgun (WGS) entry which is preliminary data.</text>
</comment>
<sequence length="118" mass="13675">MEIDKMHIRHCMLHYFHWRKTAAEATRIICETYGEGVLAENSCRNWFQRFKSGDFNMNDKPRSGRPQEVQDDDLELLLTEDPSLSAVDLAKVLNVNQSTVNRRLHAMGKIQKEGNWAA</sequence>
<gene>
    <name evidence="2" type="ORF">RF55_11900</name>
</gene>
<dbReference type="OrthoDB" id="10046483at2759"/>
<dbReference type="AlphaFoldDB" id="A0A0J7KEJ0"/>
<accession>A0A0J7KEJ0</accession>